<keyword evidence="1" id="KW-0472">Membrane</keyword>
<evidence type="ECO:0000313" key="3">
    <source>
        <dbReference type="Proteomes" id="UP000182692"/>
    </source>
</evidence>
<dbReference type="GeneID" id="40414986"/>
<dbReference type="STRING" id="1121869.SAMN03084138_03047"/>
<evidence type="ECO:0000313" key="2">
    <source>
        <dbReference type="EMBL" id="SFP75860.1"/>
    </source>
</evidence>
<gene>
    <name evidence="2" type="ORF">SAMN03084138_03047</name>
</gene>
<name>A0A1I5SYK9_9GAMM</name>
<accession>A0A1I5SYK9</accession>
<keyword evidence="1" id="KW-1133">Transmembrane helix</keyword>
<proteinExistence type="predicted"/>
<dbReference type="RefSeq" id="WP_017008259.1">
    <property type="nucleotide sequence ID" value="NZ_FOWR01000023.1"/>
</dbReference>
<keyword evidence="1" id="KW-0812">Transmembrane</keyword>
<feature type="transmembrane region" description="Helical" evidence="1">
    <location>
        <begin position="7"/>
        <end position="29"/>
    </location>
</feature>
<dbReference type="AlphaFoldDB" id="A0A1I5SYK9"/>
<organism evidence="2 3">
    <name type="scientific">Enterovibrio norvegicus DSM 15893</name>
    <dbReference type="NCBI Taxonomy" id="1121869"/>
    <lineage>
        <taxon>Bacteria</taxon>
        <taxon>Pseudomonadati</taxon>
        <taxon>Pseudomonadota</taxon>
        <taxon>Gammaproteobacteria</taxon>
        <taxon>Vibrionales</taxon>
        <taxon>Vibrionaceae</taxon>
        <taxon>Enterovibrio</taxon>
    </lineage>
</organism>
<evidence type="ECO:0000256" key="1">
    <source>
        <dbReference type="SAM" id="Phobius"/>
    </source>
</evidence>
<evidence type="ECO:0008006" key="4">
    <source>
        <dbReference type="Google" id="ProtNLM"/>
    </source>
</evidence>
<dbReference type="EMBL" id="FOWR01000023">
    <property type="protein sequence ID" value="SFP75860.1"/>
    <property type="molecule type" value="Genomic_DNA"/>
</dbReference>
<sequence>MSKQTTSLLWFIGLWLVGVASVSLLAYFIKWTMRLVNLA</sequence>
<dbReference type="OrthoDB" id="6911758at2"/>
<protein>
    <recommendedName>
        <fullName evidence="4">DUF2474 domain-containing protein</fullName>
    </recommendedName>
</protein>
<reference evidence="2 3" key="1">
    <citation type="submission" date="2016-10" db="EMBL/GenBank/DDBJ databases">
        <authorList>
            <person name="de Groot N.N."/>
        </authorList>
    </citation>
    <scope>NUCLEOTIDE SEQUENCE [LARGE SCALE GENOMIC DNA]</scope>
    <source>
        <strain evidence="2 3">DSM 15893</strain>
    </source>
</reference>
<dbReference type="Proteomes" id="UP000182692">
    <property type="component" value="Unassembled WGS sequence"/>
</dbReference>